<keyword evidence="8 21" id="KW-0561">Oxygen transport</keyword>
<comment type="cofactor">
    <cofactor evidence="2">
        <name>FAD</name>
        <dbReference type="ChEBI" id="CHEBI:57692"/>
    </cofactor>
</comment>
<keyword evidence="13" id="KW-0560">Oxidoreductase</keyword>
<dbReference type="PANTHER" id="PTHR43396:SF3">
    <property type="entry name" value="FLAVOHEMOPROTEIN"/>
    <property type="match status" value="1"/>
</dbReference>
<dbReference type="EMBL" id="FNGY01000016">
    <property type="protein sequence ID" value="SDO56230.1"/>
    <property type="molecule type" value="Genomic_DNA"/>
</dbReference>
<dbReference type="CDD" id="cd14779">
    <property type="entry name" value="FHP_Ae-globin-like"/>
    <property type="match status" value="1"/>
</dbReference>
<keyword evidence="7 21" id="KW-0349">Heme</keyword>
<dbReference type="CDD" id="cd06184">
    <property type="entry name" value="flavohem_like_fad_nad_binding"/>
    <property type="match status" value="1"/>
</dbReference>
<evidence type="ECO:0000256" key="19">
    <source>
        <dbReference type="ARBA" id="ARBA00048649"/>
    </source>
</evidence>
<evidence type="ECO:0000256" key="5">
    <source>
        <dbReference type="ARBA" id="ARBA00012229"/>
    </source>
</evidence>
<comment type="catalytic activity">
    <reaction evidence="20">
        <text>2 nitric oxide + NADPH + 2 O2 = 2 nitrate + NADP(+) + H(+)</text>
        <dbReference type="Rhea" id="RHEA:19465"/>
        <dbReference type="ChEBI" id="CHEBI:15378"/>
        <dbReference type="ChEBI" id="CHEBI:15379"/>
        <dbReference type="ChEBI" id="CHEBI:16480"/>
        <dbReference type="ChEBI" id="CHEBI:17632"/>
        <dbReference type="ChEBI" id="CHEBI:57783"/>
        <dbReference type="ChEBI" id="CHEBI:58349"/>
        <dbReference type="EC" id="1.14.12.17"/>
    </reaction>
</comment>
<dbReference type="SUPFAM" id="SSF63380">
    <property type="entry name" value="Riboflavin synthase domain-like"/>
    <property type="match status" value="1"/>
</dbReference>
<reference evidence="25" key="1">
    <citation type="submission" date="2016-10" db="EMBL/GenBank/DDBJ databases">
        <authorList>
            <person name="Varghese N."/>
            <person name="Submissions S."/>
        </authorList>
    </citation>
    <scope>NUCLEOTIDE SEQUENCE [LARGE SCALE GENOMIC DNA]</scope>
    <source>
        <strain evidence="25">DSM 19110</strain>
    </source>
</reference>
<evidence type="ECO:0000256" key="20">
    <source>
        <dbReference type="ARBA" id="ARBA00049433"/>
    </source>
</evidence>
<evidence type="ECO:0000256" key="1">
    <source>
        <dbReference type="ARBA" id="ARBA00001970"/>
    </source>
</evidence>
<keyword evidence="10" id="KW-0479">Metal-binding</keyword>
<evidence type="ECO:0000256" key="17">
    <source>
        <dbReference type="ARBA" id="ARBA00030929"/>
    </source>
</evidence>
<evidence type="ECO:0000256" key="21">
    <source>
        <dbReference type="RuleBase" id="RU000356"/>
    </source>
</evidence>
<dbReference type="FunFam" id="3.40.50.80:FF:000010">
    <property type="entry name" value="Flavohemoprotein"/>
    <property type="match status" value="1"/>
</dbReference>
<dbReference type="GO" id="GO:0071949">
    <property type="term" value="F:FAD binding"/>
    <property type="evidence" value="ECO:0007669"/>
    <property type="project" value="TreeGrafter"/>
</dbReference>
<dbReference type="STRING" id="430522.BFS30_24230"/>
<dbReference type="PANTHER" id="PTHR43396">
    <property type="entry name" value="FLAVOHEMOPROTEIN"/>
    <property type="match status" value="1"/>
</dbReference>
<dbReference type="InterPro" id="IPR000971">
    <property type="entry name" value="Globin"/>
</dbReference>
<evidence type="ECO:0000256" key="15">
    <source>
        <dbReference type="ARBA" id="ARBA00023027"/>
    </source>
</evidence>
<evidence type="ECO:0000256" key="10">
    <source>
        <dbReference type="ARBA" id="ARBA00022723"/>
    </source>
</evidence>
<evidence type="ECO:0000259" key="22">
    <source>
        <dbReference type="PROSITE" id="PS01033"/>
    </source>
</evidence>
<evidence type="ECO:0000256" key="2">
    <source>
        <dbReference type="ARBA" id="ARBA00001974"/>
    </source>
</evidence>
<dbReference type="GO" id="GO:0046872">
    <property type="term" value="F:metal ion binding"/>
    <property type="evidence" value="ECO:0007669"/>
    <property type="project" value="UniProtKB-KW"/>
</dbReference>
<evidence type="ECO:0000256" key="9">
    <source>
        <dbReference type="ARBA" id="ARBA00022630"/>
    </source>
</evidence>
<proteinExistence type="inferred from homology"/>
<comment type="catalytic activity">
    <reaction evidence="19">
        <text>2 nitric oxide + NADH + 2 O2 = 2 nitrate + NAD(+) + H(+)</text>
        <dbReference type="Rhea" id="RHEA:19469"/>
        <dbReference type="ChEBI" id="CHEBI:15378"/>
        <dbReference type="ChEBI" id="CHEBI:15379"/>
        <dbReference type="ChEBI" id="CHEBI:16480"/>
        <dbReference type="ChEBI" id="CHEBI:17632"/>
        <dbReference type="ChEBI" id="CHEBI:57540"/>
        <dbReference type="ChEBI" id="CHEBI:57945"/>
        <dbReference type="EC" id="1.14.12.17"/>
    </reaction>
</comment>
<keyword evidence="25" id="KW-1185">Reference proteome</keyword>
<dbReference type="Pfam" id="PF00042">
    <property type="entry name" value="Globin"/>
    <property type="match status" value="1"/>
</dbReference>
<comment type="similarity">
    <text evidence="4">Belongs to the globin family. Two-domain flavohemoproteins subfamily.</text>
</comment>
<dbReference type="FunFam" id="1.10.490.10:FF:000003">
    <property type="entry name" value="Flavohemoprotein"/>
    <property type="match status" value="1"/>
</dbReference>
<keyword evidence="21" id="KW-0813">Transport</keyword>
<dbReference type="GO" id="GO:0046210">
    <property type="term" value="P:nitric oxide catabolic process"/>
    <property type="evidence" value="ECO:0007669"/>
    <property type="project" value="TreeGrafter"/>
</dbReference>
<evidence type="ECO:0000256" key="3">
    <source>
        <dbReference type="ARBA" id="ARBA00006401"/>
    </source>
</evidence>
<dbReference type="InterPro" id="IPR009050">
    <property type="entry name" value="Globin-like_sf"/>
</dbReference>
<accession>A0A1H0KKD9</accession>
<organism evidence="24 25">
    <name type="scientific">Pedobacter steynii</name>
    <dbReference type="NCBI Taxonomy" id="430522"/>
    <lineage>
        <taxon>Bacteria</taxon>
        <taxon>Pseudomonadati</taxon>
        <taxon>Bacteroidota</taxon>
        <taxon>Sphingobacteriia</taxon>
        <taxon>Sphingobacteriales</taxon>
        <taxon>Sphingobacteriaceae</taxon>
        <taxon>Pedobacter</taxon>
    </lineage>
</organism>
<dbReference type="InterPro" id="IPR012292">
    <property type="entry name" value="Globin/Proto"/>
</dbReference>
<sequence>MLSTSEIGLIKATVPILREHGVLLTQHFYKRMFSHNPELKHVFNMGNQKNGSQQTALALAVLAYAEHIENPSVLLPVLQRIGDKHTSLQISADQYDIVGKHLLASIAEVLGAAATDELIGAWAKAYGQLADLMINLEKSIYLQKAAVKGAWNGWRKFIIDQKIPESDEITSFYLRPEDGLEVAMHQPGQYLSVKVFIPALDIYQPRQYSISSAPDGHYYRISVKKEAGTADKEDGTVSNYLHDVLQEGDVLEASTPAGDFVLNTNISSPLVLLSGGVGQTPFVSIMDFLSSADQQRQVRWAHACRSESVHAFRDQVKNWEAAHDWFEHIVFYENVQNEDQHTRSGRMDVAEISEMLLIPEADYYLCGPKPFIEKTIADLSALGVDRKKLFFEEFGPQTIQMN</sequence>
<dbReference type="InterPro" id="IPR017927">
    <property type="entry name" value="FAD-bd_FR_type"/>
</dbReference>
<evidence type="ECO:0000259" key="23">
    <source>
        <dbReference type="PROSITE" id="PS51384"/>
    </source>
</evidence>
<protein>
    <recommendedName>
        <fullName evidence="6">Flavohemoprotein</fullName>
        <ecNumber evidence="5">1.14.12.17</ecNumber>
    </recommendedName>
    <alternativeName>
        <fullName evidence="17">Flavohemoglobin</fullName>
    </alternativeName>
    <alternativeName>
        <fullName evidence="16">Hemoglobin-like protein</fullName>
    </alternativeName>
    <alternativeName>
        <fullName evidence="18">Nitric oxide dioxygenase</fullName>
    </alternativeName>
</protein>
<evidence type="ECO:0000256" key="11">
    <source>
        <dbReference type="ARBA" id="ARBA00022827"/>
    </source>
</evidence>
<dbReference type="GO" id="GO:0019825">
    <property type="term" value="F:oxygen binding"/>
    <property type="evidence" value="ECO:0007669"/>
    <property type="project" value="InterPro"/>
</dbReference>
<evidence type="ECO:0000256" key="14">
    <source>
        <dbReference type="ARBA" id="ARBA00023004"/>
    </source>
</evidence>
<dbReference type="InterPro" id="IPR001709">
    <property type="entry name" value="Flavoprot_Pyr_Nucl_cyt_Rdtase"/>
</dbReference>
<dbReference type="Gene3D" id="3.40.50.80">
    <property type="entry name" value="Nucleotide-binding domain of ferredoxin-NADP reductase (FNR) module"/>
    <property type="match status" value="1"/>
</dbReference>
<dbReference type="PRINTS" id="PR00371">
    <property type="entry name" value="FPNCR"/>
</dbReference>
<evidence type="ECO:0000256" key="6">
    <source>
        <dbReference type="ARBA" id="ARBA00014637"/>
    </source>
</evidence>
<keyword evidence="9" id="KW-0285">Flavoprotein</keyword>
<dbReference type="AlphaFoldDB" id="A0A1H0KKD9"/>
<evidence type="ECO:0000256" key="8">
    <source>
        <dbReference type="ARBA" id="ARBA00022621"/>
    </source>
</evidence>
<feature type="domain" description="FAD-binding FR-type" evidence="23">
    <location>
        <begin position="152"/>
        <end position="263"/>
    </location>
</feature>
<gene>
    <name evidence="24" type="ORF">SAMN05421820_11677</name>
</gene>
<dbReference type="InterPro" id="IPR039261">
    <property type="entry name" value="FNR_nucleotide-bd"/>
</dbReference>
<dbReference type="GO" id="GO:0008941">
    <property type="term" value="F:nitric oxide dioxygenase NAD(P)H activity"/>
    <property type="evidence" value="ECO:0007669"/>
    <property type="project" value="UniProtKB-EC"/>
</dbReference>
<dbReference type="RefSeq" id="WP_074612763.1">
    <property type="nucleotide sequence ID" value="NZ_FNGY01000016.1"/>
</dbReference>
<evidence type="ECO:0000313" key="24">
    <source>
        <dbReference type="EMBL" id="SDO56230.1"/>
    </source>
</evidence>
<dbReference type="SUPFAM" id="SSF52343">
    <property type="entry name" value="Ferredoxin reductase-like, C-terminal NADP-linked domain"/>
    <property type="match status" value="1"/>
</dbReference>
<keyword evidence="15" id="KW-0520">NAD</keyword>
<keyword evidence="14" id="KW-0408">Iron</keyword>
<feature type="domain" description="Globin" evidence="22">
    <location>
        <begin position="1"/>
        <end position="138"/>
    </location>
</feature>
<evidence type="ECO:0000256" key="18">
    <source>
        <dbReference type="ARBA" id="ARBA00033187"/>
    </source>
</evidence>
<evidence type="ECO:0000256" key="16">
    <source>
        <dbReference type="ARBA" id="ARBA00030024"/>
    </source>
</evidence>
<evidence type="ECO:0000313" key="25">
    <source>
        <dbReference type="Proteomes" id="UP000183200"/>
    </source>
</evidence>
<keyword evidence="11" id="KW-0274">FAD</keyword>
<evidence type="ECO:0000256" key="4">
    <source>
        <dbReference type="ARBA" id="ARBA00008414"/>
    </source>
</evidence>
<name>A0A1H0KKD9_9SPHI</name>
<dbReference type="InterPro" id="IPR001433">
    <property type="entry name" value="OxRdtase_FAD/NAD-bd"/>
</dbReference>
<comment type="similarity">
    <text evidence="3">In the C-terminal section; belongs to the flavoprotein pyridine nucleotide cytochrome reductase family.</text>
</comment>
<dbReference type="InterPro" id="IPR017938">
    <property type="entry name" value="Riboflavin_synthase-like_b-brl"/>
</dbReference>
<dbReference type="EC" id="1.14.12.17" evidence="5"/>
<evidence type="ECO:0000256" key="12">
    <source>
        <dbReference type="ARBA" id="ARBA00022857"/>
    </source>
</evidence>
<keyword evidence="24" id="KW-0223">Dioxygenase</keyword>
<dbReference type="Pfam" id="PF00175">
    <property type="entry name" value="NAD_binding_1"/>
    <property type="match status" value="1"/>
</dbReference>
<dbReference type="GO" id="GO:0020037">
    <property type="term" value="F:heme binding"/>
    <property type="evidence" value="ECO:0007669"/>
    <property type="project" value="InterPro"/>
</dbReference>
<dbReference type="PROSITE" id="PS01033">
    <property type="entry name" value="GLOBIN"/>
    <property type="match status" value="1"/>
</dbReference>
<dbReference type="Gene3D" id="2.40.30.10">
    <property type="entry name" value="Translation factors"/>
    <property type="match status" value="1"/>
</dbReference>
<dbReference type="GO" id="GO:0005344">
    <property type="term" value="F:oxygen carrier activity"/>
    <property type="evidence" value="ECO:0007669"/>
    <property type="project" value="UniProtKB-KW"/>
</dbReference>
<dbReference type="SUPFAM" id="SSF46458">
    <property type="entry name" value="Globin-like"/>
    <property type="match status" value="1"/>
</dbReference>
<dbReference type="FunFam" id="2.40.30.10:FF:000034">
    <property type="entry name" value="Flavohemoprotein"/>
    <property type="match status" value="1"/>
</dbReference>
<evidence type="ECO:0000256" key="7">
    <source>
        <dbReference type="ARBA" id="ARBA00022617"/>
    </source>
</evidence>
<dbReference type="PROSITE" id="PS51384">
    <property type="entry name" value="FAD_FR"/>
    <property type="match status" value="1"/>
</dbReference>
<comment type="cofactor">
    <cofactor evidence="1">
        <name>heme b</name>
        <dbReference type="ChEBI" id="CHEBI:60344"/>
    </cofactor>
</comment>
<dbReference type="Gene3D" id="1.10.490.10">
    <property type="entry name" value="Globins"/>
    <property type="match status" value="1"/>
</dbReference>
<dbReference type="OrthoDB" id="9801223at2"/>
<evidence type="ECO:0000256" key="13">
    <source>
        <dbReference type="ARBA" id="ARBA00023002"/>
    </source>
</evidence>
<keyword evidence="12" id="KW-0521">NADP</keyword>
<dbReference type="GO" id="GO:0071500">
    <property type="term" value="P:cellular response to nitrosative stress"/>
    <property type="evidence" value="ECO:0007669"/>
    <property type="project" value="TreeGrafter"/>
</dbReference>
<dbReference type="Proteomes" id="UP000183200">
    <property type="component" value="Unassembled WGS sequence"/>
</dbReference>
<dbReference type="NCBIfam" id="NF009805">
    <property type="entry name" value="PRK13289.1"/>
    <property type="match status" value="1"/>
</dbReference>